<dbReference type="STRING" id="743788.S8FME0"/>
<feature type="compositionally biased region" description="Low complexity" evidence="1">
    <location>
        <begin position="819"/>
        <end position="839"/>
    </location>
</feature>
<keyword evidence="4" id="KW-1185">Reference proteome</keyword>
<name>S8FME0_FOMSC</name>
<dbReference type="InterPro" id="IPR011009">
    <property type="entry name" value="Kinase-like_dom_sf"/>
</dbReference>
<dbReference type="InParanoid" id="S8FME0"/>
<dbReference type="PANTHER" id="PTHR38248">
    <property type="entry name" value="FUNK1 6"/>
    <property type="match status" value="1"/>
</dbReference>
<feature type="region of interest" description="Disordered" evidence="1">
    <location>
        <begin position="706"/>
        <end position="738"/>
    </location>
</feature>
<dbReference type="PANTHER" id="PTHR38248:SF2">
    <property type="entry name" value="FUNK1 11"/>
    <property type="match status" value="1"/>
</dbReference>
<evidence type="ECO:0000256" key="1">
    <source>
        <dbReference type="SAM" id="MobiDB-lite"/>
    </source>
</evidence>
<dbReference type="Gene3D" id="1.10.510.10">
    <property type="entry name" value="Transferase(Phosphotransferase) domain 1"/>
    <property type="match status" value="1"/>
</dbReference>
<dbReference type="HOGENOM" id="CLU_010865_0_0_1"/>
<evidence type="ECO:0000313" key="4">
    <source>
        <dbReference type="Proteomes" id="UP000015241"/>
    </source>
</evidence>
<feature type="domain" description="Fungal-type protein kinase" evidence="2">
    <location>
        <begin position="572"/>
        <end position="616"/>
    </location>
</feature>
<dbReference type="Pfam" id="PF17667">
    <property type="entry name" value="Pkinase_fungal"/>
    <property type="match status" value="2"/>
</dbReference>
<dbReference type="OrthoDB" id="3246048at2759"/>
<dbReference type="eggNOG" id="ENOG502SXF9">
    <property type="taxonomic scope" value="Eukaryota"/>
</dbReference>
<evidence type="ECO:0000259" key="2">
    <source>
        <dbReference type="Pfam" id="PF17667"/>
    </source>
</evidence>
<evidence type="ECO:0000313" key="3">
    <source>
        <dbReference type="EMBL" id="EPT02491.1"/>
    </source>
</evidence>
<reference evidence="3 4" key="1">
    <citation type="journal article" date="2012" name="Science">
        <title>The Paleozoic origin of enzymatic lignin decomposition reconstructed from 31 fungal genomes.</title>
        <authorList>
            <person name="Floudas D."/>
            <person name="Binder M."/>
            <person name="Riley R."/>
            <person name="Barry K."/>
            <person name="Blanchette R.A."/>
            <person name="Henrissat B."/>
            <person name="Martinez A.T."/>
            <person name="Otillar R."/>
            <person name="Spatafora J.W."/>
            <person name="Yadav J.S."/>
            <person name="Aerts A."/>
            <person name="Benoit I."/>
            <person name="Boyd A."/>
            <person name="Carlson A."/>
            <person name="Copeland A."/>
            <person name="Coutinho P.M."/>
            <person name="de Vries R.P."/>
            <person name="Ferreira P."/>
            <person name="Findley K."/>
            <person name="Foster B."/>
            <person name="Gaskell J."/>
            <person name="Glotzer D."/>
            <person name="Gorecki P."/>
            <person name="Heitman J."/>
            <person name="Hesse C."/>
            <person name="Hori C."/>
            <person name="Igarashi K."/>
            <person name="Jurgens J.A."/>
            <person name="Kallen N."/>
            <person name="Kersten P."/>
            <person name="Kohler A."/>
            <person name="Kuees U."/>
            <person name="Kumar T.K.A."/>
            <person name="Kuo A."/>
            <person name="LaButti K."/>
            <person name="Larrondo L.F."/>
            <person name="Lindquist E."/>
            <person name="Ling A."/>
            <person name="Lombard V."/>
            <person name="Lucas S."/>
            <person name="Lundell T."/>
            <person name="Martin R."/>
            <person name="McLaughlin D.J."/>
            <person name="Morgenstern I."/>
            <person name="Morin E."/>
            <person name="Murat C."/>
            <person name="Nagy L.G."/>
            <person name="Nolan M."/>
            <person name="Ohm R.A."/>
            <person name="Patyshakuliyeva A."/>
            <person name="Rokas A."/>
            <person name="Ruiz-Duenas F.J."/>
            <person name="Sabat G."/>
            <person name="Salamov A."/>
            <person name="Samejima M."/>
            <person name="Schmutz J."/>
            <person name="Slot J.C."/>
            <person name="St John F."/>
            <person name="Stenlid J."/>
            <person name="Sun H."/>
            <person name="Sun S."/>
            <person name="Syed K."/>
            <person name="Tsang A."/>
            <person name="Wiebenga A."/>
            <person name="Young D."/>
            <person name="Pisabarro A."/>
            <person name="Eastwood D.C."/>
            <person name="Martin F."/>
            <person name="Cullen D."/>
            <person name="Grigoriev I.V."/>
            <person name="Hibbett D.S."/>
        </authorList>
    </citation>
    <scope>NUCLEOTIDE SEQUENCE</scope>
    <source>
        <strain evidence="4">FP-58527</strain>
    </source>
</reference>
<feature type="region of interest" description="Disordered" evidence="1">
    <location>
        <begin position="524"/>
        <end position="562"/>
    </location>
</feature>
<feature type="compositionally biased region" description="Basic residues" evidence="1">
    <location>
        <begin position="866"/>
        <end position="887"/>
    </location>
</feature>
<accession>S8FME0</accession>
<proteinExistence type="predicted"/>
<feature type="compositionally biased region" description="Basic and acidic residues" evidence="1">
    <location>
        <begin position="532"/>
        <end position="541"/>
    </location>
</feature>
<feature type="region of interest" description="Disordered" evidence="1">
    <location>
        <begin position="1"/>
        <end position="27"/>
    </location>
</feature>
<gene>
    <name evidence="3" type="ORF">FOMPIDRAFT_82542</name>
</gene>
<dbReference type="EMBL" id="KE504135">
    <property type="protein sequence ID" value="EPT02491.1"/>
    <property type="molecule type" value="Genomic_DNA"/>
</dbReference>
<feature type="compositionally biased region" description="Low complexity" evidence="1">
    <location>
        <begin position="7"/>
        <end position="21"/>
    </location>
</feature>
<feature type="compositionally biased region" description="Low complexity" evidence="1">
    <location>
        <begin position="542"/>
        <end position="553"/>
    </location>
</feature>
<feature type="compositionally biased region" description="Basic and acidic residues" evidence="1">
    <location>
        <begin position="716"/>
        <end position="725"/>
    </location>
</feature>
<feature type="region of interest" description="Disordered" evidence="1">
    <location>
        <begin position="796"/>
        <end position="887"/>
    </location>
</feature>
<dbReference type="Proteomes" id="UP000015241">
    <property type="component" value="Unassembled WGS sequence"/>
</dbReference>
<sequence length="887" mass="99756">MVPRPGSPQTASHDSSSSSRSGWKAVGVKVEQRKAPASAYKCEIFGNFVEPKSNINAFLAEFAPASTLPPKCPDKSFNAKIYTGGGREQKMREQSVKGLKSVVRKFPAAKRLKFHDLNRQKIRAPYAMCDDRANAHRIGVCATLPELDGIPPLARWRNLALVFDIHSRAEDDPMAKNSAVHEGCFQRLMQLAQNTLLAQGKLYVFLVGIYGRRARLYRLDRSGAVCSPLFNYTTEPHILHDFLWRFVHPKFDGCVVLGDDPAVKRGTRTDRSLVLKLAKQYDPEYECTAESRKAIRRVTVTQDDGEKATYLVYKLIHTDADLSRASTVWEAFALNSDGETTGKRVVIKEAWQITSIPSETLFYRDLQEAVAASAESGTEPSLSGIVKFEGCNDLGAREVETFAHGTPRPGYRTMQCEGSNVDERNFVRMVFGTIGTPLTEFKSTYGVACALRDAIEGHRQAYQLGLIHRDISVGNVMMEIKADETVGGFIHDLDYAFSWKRFLADAGLPVDLETWERYVREEHRRVTRKRNGQHDKDDKSNRSQSSRGTSESSAQVKKNRAASEFHVDPALQHAQKAQTGTKRYMAVEVLDVDEHRDTHEARHDLESFFWLFVWLVLRNVSCHTCGPWPVEVEYDALFGWSSNRWSKRHFISDRRMQITIEHNKPLTTLLESFRQLCKTNYRSGDEKEDVRWMTHEDVLKLFHEALEDPTQWPDDDNAKMEREPSMEPAYSPGWDYQSNSTAALTTETNHSIPEQDLPPVPIQAEEEVLPQPDPALTAAVEPQRNSDGGNTDAVAALAEEEARARATSRPVHAMETRARAAARTRAAQAAGAGEAQQQRRSGRLQGQKRRHEQEAGVVVDGPGTSRRSKRPRTAAPSRRARGPQKKT</sequence>
<feature type="domain" description="Fungal-type protein kinase" evidence="2">
    <location>
        <begin position="180"/>
        <end position="501"/>
    </location>
</feature>
<dbReference type="InterPro" id="IPR040976">
    <property type="entry name" value="Pkinase_fungal"/>
</dbReference>
<organism evidence="3 4">
    <name type="scientific">Fomitopsis schrenkii</name>
    <name type="common">Brown rot fungus</name>
    <dbReference type="NCBI Taxonomy" id="2126942"/>
    <lineage>
        <taxon>Eukaryota</taxon>
        <taxon>Fungi</taxon>
        <taxon>Dikarya</taxon>
        <taxon>Basidiomycota</taxon>
        <taxon>Agaricomycotina</taxon>
        <taxon>Agaricomycetes</taxon>
        <taxon>Polyporales</taxon>
        <taxon>Fomitopsis</taxon>
    </lineage>
</organism>
<dbReference type="AlphaFoldDB" id="S8FME0"/>
<feature type="compositionally biased region" description="Basic residues" evidence="1">
    <location>
        <begin position="840"/>
        <end position="850"/>
    </location>
</feature>
<protein>
    <recommendedName>
        <fullName evidence="2">Fungal-type protein kinase domain-containing protein</fullName>
    </recommendedName>
</protein>
<dbReference type="SUPFAM" id="SSF56112">
    <property type="entry name" value="Protein kinase-like (PK-like)"/>
    <property type="match status" value="1"/>
</dbReference>